<evidence type="ECO:0000313" key="3">
    <source>
        <dbReference type="Proteomes" id="UP000008022"/>
    </source>
</evidence>
<dbReference type="Gramene" id="ORUFI02G34950.1">
    <property type="protein sequence ID" value="ORUFI02G34950.1"/>
    <property type="gene ID" value="ORUFI02G34950"/>
</dbReference>
<keyword evidence="3" id="KW-1185">Reference proteome</keyword>
<feature type="region of interest" description="Disordered" evidence="1">
    <location>
        <begin position="1"/>
        <end position="22"/>
    </location>
</feature>
<dbReference type="EnsemblPlants" id="ORUFI02G34950.1">
    <property type="protein sequence ID" value="ORUFI02G34950.1"/>
    <property type="gene ID" value="ORUFI02G34950"/>
</dbReference>
<evidence type="ECO:0000256" key="1">
    <source>
        <dbReference type="SAM" id="MobiDB-lite"/>
    </source>
</evidence>
<reference evidence="3" key="1">
    <citation type="submission" date="2013-06" db="EMBL/GenBank/DDBJ databases">
        <authorList>
            <person name="Zhao Q."/>
        </authorList>
    </citation>
    <scope>NUCLEOTIDE SEQUENCE</scope>
    <source>
        <strain evidence="3">cv. W1943</strain>
    </source>
</reference>
<protein>
    <submittedName>
        <fullName evidence="2">Uncharacterized protein</fullName>
    </submittedName>
</protein>
<organism evidence="2 3">
    <name type="scientific">Oryza rufipogon</name>
    <name type="common">Brownbeard rice</name>
    <name type="synonym">Asian wild rice</name>
    <dbReference type="NCBI Taxonomy" id="4529"/>
    <lineage>
        <taxon>Eukaryota</taxon>
        <taxon>Viridiplantae</taxon>
        <taxon>Streptophyta</taxon>
        <taxon>Embryophyta</taxon>
        <taxon>Tracheophyta</taxon>
        <taxon>Spermatophyta</taxon>
        <taxon>Magnoliopsida</taxon>
        <taxon>Liliopsida</taxon>
        <taxon>Poales</taxon>
        <taxon>Poaceae</taxon>
        <taxon>BOP clade</taxon>
        <taxon>Oryzoideae</taxon>
        <taxon>Oryzeae</taxon>
        <taxon>Oryzinae</taxon>
        <taxon>Oryza</taxon>
    </lineage>
</organism>
<name>A0A0E0NL93_ORYRU</name>
<reference evidence="2" key="2">
    <citation type="submission" date="2015-06" db="UniProtKB">
        <authorList>
            <consortium name="EnsemblPlants"/>
        </authorList>
    </citation>
    <scope>IDENTIFICATION</scope>
</reference>
<dbReference type="Proteomes" id="UP000008022">
    <property type="component" value="Unassembled WGS sequence"/>
</dbReference>
<accession>A0A0E0NL93</accession>
<dbReference type="AlphaFoldDB" id="A0A0E0NL93"/>
<sequence>MATAQRLTTTAEARGDDDDLSNGEGMFAAFWESWEVGHVCQLMRIENRVKKNCSRSTITPPQFLSMRQIGSRCLVWGYVRWLTRRIFL</sequence>
<feature type="compositionally biased region" description="Polar residues" evidence="1">
    <location>
        <begin position="1"/>
        <end position="11"/>
    </location>
</feature>
<proteinExistence type="predicted"/>
<dbReference type="HOGENOM" id="CLU_190221_0_0_1"/>
<evidence type="ECO:0000313" key="2">
    <source>
        <dbReference type="EnsemblPlants" id="ORUFI02G34950.1"/>
    </source>
</evidence>